<evidence type="ECO:0000313" key="3">
    <source>
        <dbReference type="Proteomes" id="UP000095255"/>
    </source>
</evidence>
<dbReference type="Pfam" id="PF02645">
    <property type="entry name" value="DegV"/>
    <property type="match status" value="1"/>
</dbReference>
<dbReference type="Gene3D" id="3.30.1180.10">
    <property type="match status" value="1"/>
</dbReference>
<dbReference type="OrthoDB" id="9780660at2"/>
<accession>A0A1E5L9N8</accession>
<dbReference type="NCBIfam" id="TIGR00762">
    <property type="entry name" value="DegV"/>
    <property type="match status" value="1"/>
</dbReference>
<evidence type="ECO:0000313" key="2">
    <source>
        <dbReference type="EMBL" id="OEH86719.1"/>
    </source>
</evidence>
<dbReference type="PROSITE" id="PS51482">
    <property type="entry name" value="DEGV"/>
    <property type="match status" value="1"/>
</dbReference>
<evidence type="ECO:0000256" key="1">
    <source>
        <dbReference type="ARBA" id="ARBA00023121"/>
    </source>
</evidence>
<dbReference type="InterPro" id="IPR043168">
    <property type="entry name" value="DegV_C"/>
</dbReference>
<name>A0A1E5L9N8_9FIRM</name>
<sequence>MFGLVTDSTATLSEEEQSFSQAAIVPLSILLEGQSFREGIDITNHEFYDRIQKTKDIPKTSQPAVGDFIQAYNGLKEKGISEILSIHISTGISGTLNSAKAAAEQIKDLTVHFLDTKSLSRPIGHLVMKAANLREQGKSIEEVKSTLQEIIDSIRVYCSVGDLEFLHKGGRVSGVAYFLGSLLNICPIVFVNKEGVIVAHEKVRTFKKALDKLASYVEQAISEEKRPNLPLVNILHAANEKDALSLQNIILEKFPSIRTEVRSLTPVIGSHTGMGTIGLAILFDE</sequence>
<dbReference type="AlphaFoldDB" id="A0A1E5L9N8"/>
<keyword evidence="3" id="KW-1185">Reference proteome</keyword>
<dbReference type="Proteomes" id="UP000095255">
    <property type="component" value="Unassembled WGS sequence"/>
</dbReference>
<dbReference type="PANTHER" id="PTHR33434:SF2">
    <property type="entry name" value="FATTY ACID-BINDING PROTEIN TM_1468"/>
    <property type="match status" value="1"/>
</dbReference>
<keyword evidence="1" id="KW-0446">Lipid-binding</keyword>
<comment type="caution">
    <text evidence="2">The sequence shown here is derived from an EMBL/GenBank/DDBJ whole genome shotgun (WGS) entry which is preliminary data.</text>
</comment>
<evidence type="ECO:0008006" key="4">
    <source>
        <dbReference type="Google" id="ProtNLM"/>
    </source>
</evidence>
<gene>
    <name evidence="2" type="ORF">BHU72_00125</name>
</gene>
<dbReference type="PANTHER" id="PTHR33434">
    <property type="entry name" value="DEGV DOMAIN-CONTAINING PROTEIN DR_1986-RELATED"/>
    <property type="match status" value="1"/>
</dbReference>
<organism evidence="2 3">
    <name type="scientific">Desulfuribacillus stibiiarsenatis</name>
    <dbReference type="NCBI Taxonomy" id="1390249"/>
    <lineage>
        <taxon>Bacteria</taxon>
        <taxon>Bacillati</taxon>
        <taxon>Bacillota</taxon>
        <taxon>Desulfuribacillia</taxon>
        <taxon>Desulfuribacillales</taxon>
        <taxon>Desulfuribacillaceae</taxon>
        <taxon>Desulfuribacillus</taxon>
    </lineage>
</organism>
<protein>
    <recommendedName>
        <fullName evidence="4">Fatty acid-binding protein DegV</fullName>
    </recommendedName>
</protein>
<reference evidence="2 3" key="1">
    <citation type="submission" date="2016-09" db="EMBL/GenBank/DDBJ databases">
        <title>Desulfuribacillus arsenicus sp. nov., an obligately anaerobic, dissimilatory arsenic- and antimonate-reducing bacterium isolated from anoxic sediments.</title>
        <authorList>
            <person name="Abin C.A."/>
            <person name="Hollibaugh J.T."/>
        </authorList>
    </citation>
    <scope>NUCLEOTIDE SEQUENCE [LARGE SCALE GENOMIC DNA]</scope>
    <source>
        <strain evidence="2 3">MLFW-2</strain>
    </source>
</reference>
<dbReference type="SUPFAM" id="SSF82549">
    <property type="entry name" value="DAK1/DegV-like"/>
    <property type="match status" value="1"/>
</dbReference>
<dbReference type="InterPro" id="IPR050270">
    <property type="entry name" value="DegV_domain_contain"/>
</dbReference>
<dbReference type="EMBL" id="MJAT01000001">
    <property type="protein sequence ID" value="OEH86719.1"/>
    <property type="molecule type" value="Genomic_DNA"/>
</dbReference>
<dbReference type="InterPro" id="IPR003797">
    <property type="entry name" value="DegV"/>
</dbReference>
<dbReference type="Gene3D" id="3.40.50.10170">
    <property type="match status" value="1"/>
</dbReference>
<dbReference type="GO" id="GO:0008289">
    <property type="term" value="F:lipid binding"/>
    <property type="evidence" value="ECO:0007669"/>
    <property type="project" value="UniProtKB-KW"/>
</dbReference>
<dbReference type="STRING" id="1390249.BHU72_00125"/>
<proteinExistence type="predicted"/>